<evidence type="ECO:0000259" key="2">
    <source>
        <dbReference type="Pfam" id="PF05569"/>
    </source>
</evidence>
<feature type="transmembrane region" description="Helical" evidence="1">
    <location>
        <begin position="6"/>
        <end position="24"/>
    </location>
</feature>
<keyword evidence="1" id="KW-0472">Membrane</keyword>
<evidence type="ECO:0000313" key="4">
    <source>
        <dbReference type="Proteomes" id="UP000198970"/>
    </source>
</evidence>
<proteinExistence type="predicted"/>
<keyword evidence="4" id="KW-1185">Reference proteome</keyword>
<reference evidence="3 4" key="1">
    <citation type="submission" date="2016-10" db="EMBL/GenBank/DDBJ databases">
        <authorList>
            <person name="Varghese N."/>
            <person name="Submissions S."/>
        </authorList>
    </citation>
    <scope>NUCLEOTIDE SEQUENCE [LARGE SCALE GENOMIC DNA]</scope>
    <source>
        <strain evidence="3 4">ATCC 19403</strain>
    </source>
</reference>
<organism evidence="3 4">
    <name type="scientific">Lacrimispora sphenoides JCM 1415</name>
    <dbReference type="NCBI Taxonomy" id="1297793"/>
    <lineage>
        <taxon>Bacteria</taxon>
        <taxon>Bacillati</taxon>
        <taxon>Bacillota</taxon>
        <taxon>Clostridia</taxon>
        <taxon>Lachnospirales</taxon>
        <taxon>Lachnospiraceae</taxon>
        <taxon>Lacrimispora</taxon>
    </lineage>
</organism>
<dbReference type="InterPro" id="IPR008756">
    <property type="entry name" value="Peptidase_M56"/>
</dbReference>
<evidence type="ECO:0000256" key="1">
    <source>
        <dbReference type="SAM" id="Phobius"/>
    </source>
</evidence>
<feature type="transmembrane region" description="Helical" evidence="1">
    <location>
        <begin position="36"/>
        <end position="64"/>
    </location>
</feature>
<gene>
    <name evidence="3" type="ORF">SAMN02745906_0382</name>
</gene>
<evidence type="ECO:0000313" key="3">
    <source>
        <dbReference type="EMBL" id="SET56312.1"/>
    </source>
</evidence>
<dbReference type="PANTHER" id="PTHR34978">
    <property type="entry name" value="POSSIBLE SENSOR-TRANSDUCER PROTEIN BLAR"/>
    <property type="match status" value="1"/>
</dbReference>
<dbReference type="CDD" id="cd07341">
    <property type="entry name" value="M56_BlaR1_MecR1_like"/>
    <property type="match status" value="1"/>
</dbReference>
<feature type="transmembrane region" description="Helical" evidence="1">
    <location>
        <begin position="298"/>
        <end position="317"/>
    </location>
</feature>
<feature type="transmembrane region" description="Helical" evidence="1">
    <location>
        <begin position="93"/>
        <end position="116"/>
    </location>
</feature>
<protein>
    <submittedName>
        <fullName evidence="3">BlaR1 peptidase M56</fullName>
    </submittedName>
</protein>
<dbReference type="RefSeq" id="WP_100041394.1">
    <property type="nucleotide sequence ID" value="NZ_LT630003.1"/>
</dbReference>
<dbReference type="EMBL" id="LT630003">
    <property type="protein sequence ID" value="SET56312.1"/>
    <property type="molecule type" value="Genomic_DNA"/>
</dbReference>
<dbReference type="InterPro" id="IPR052173">
    <property type="entry name" value="Beta-lactam_resp_regulator"/>
</dbReference>
<sequence length="436" mass="51186">MNIIFTMIISSNTLFIIFMILDYYNKNLFSQYQRYTILKIALFMMLIPLGYIKVVIALLFQYFLDCQEIELLIKGNAPIIMITPEGSRFNSSYGINMIVTYLWIGITFISLSYHIWKHRRFRKFILHINHETFSPELLNIVEKYRNQLHIKRNIRVYLSDINISPFTIGIYKPIIVMPTLKDTFKHELIIKHELYHIRRYDILVKLFRTIAIGIYWFNPLVYKLDSYLDESCEFACDEAITQSLSRENKRKYGHLIIDMAALNPIGPMNYINSFSNNKKKIKERINLIMKEQRKKNRLAILLSIVAVACSSFTVFAYDKPHTMTWAEQPSDDVYLTDSNQMVMFSSNLQPENSKNLQITYNSQFVDIYGNTYRIDDRPLTRKKCTHTFVDGKYSKHTKNKNGSCLTKTYSAQRCSKCGSMKLGSLESEAKYTKCPH</sequence>
<accession>A0ABY1C2B5</accession>
<feature type="domain" description="Peptidase M56" evidence="2">
    <location>
        <begin position="4"/>
        <end position="288"/>
    </location>
</feature>
<name>A0ABY1C2B5_9FIRM</name>
<dbReference type="Proteomes" id="UP000198970">
    <property type="component" value="Chromosome I"/>
</dbReference>
<dbReference type="PANTHER" id="PTHR34978:SF3">
    <property type="entry name" value="SLR0241 PROTEIN"/>
    <property type="match status" value="1"/>
</dbReference>
<keyword evidence="1" id="KW-1133">Transmembrane helix</keyword>
<keyword evidence="1" id="KW-0812">Transmembrane</keyword>
<dbReference type="Pfam" id="PF05569">
    <property type="entry name" value="Peptidase_M56"/>
    <property type="match status" value="1"/>
</dbReference>